<keyword evidence="2" id="KW-0472">Membrane</keyword>
<evidence type="ECO:0000256" key="3">
    <source>
        <dbReference type="SAM" id="SignalP"/>
    </source>
</evidence>
<dbReference type="Gene3D" id="3.30.1450.10">
    <property type="match status" value="1"/>
</dbReference>
<dbReference type="PROSITE" id="PS51257">
    <property type="entry name" value="PROKAR_LIPOPROTEIN"/>
    <property type="match status" value="1"/>
</dbReference>
<dbReference type="Proteomes" id="UP000036196">
    <property type="component" value="Unassembled WGS sequence"/>
</dbReference>
<feature type="domain" description="Outer membrane protein assembly factor BamE" evidence="4">
    <location>
        <begin position="36"/>
        <end position="108"/>
    </location>
</feature>
<reference evidence="5 6" key="1">
    <citation type="submission" date="2015-05" db="EMBL/GenBank/DDBJ databases">
        <title>Genome sequences of Pluralibacter gergoviae.</title>
        <authorList>
            <person name="Greninger A.L."/>
            <person name="Miller S."/>
        </authorList>
    </citation>
    <scope>NUCLEOTIDE SEQUENCE [LARGE SCALE GENOMIC DNA]</scope>
    <source>
        <strain evidence="5 6">JS81F13</strain>
    </source>
</reference>
<evidence type="ECO:0000313" key="5">
    <source>
        <dbReference type="EMBL" id="KMK11026.1"/>
    </source>
</evidence>
<feature type="signal peptide" evidence="3">
    <location>
        <begin position="1"/>
        <end position="20"/>
    </location>
</feature>
<evidence type="ECO:0000256" key="2">
    <source>
        <dbReference type="ARBA" id="ARBA00023136"/>
    </source>
</evidence>
<accession>A0A0J5KU06</accession>
<dbReference type="RefSeq" id="WP_048280820.1">
    <property type="nucleotide sequence ID" value="NZ_LDZF01000036.1"/>
</dbReference>
<dbReference type="AlphaFoldDB" id="A0A0J5KU06"/>
<comment type="caution">
    <text evidence="5">The sequence shown here is derived from an EMBL/GenBank/DDBJ whole genome shotgun (WGS) entry which is preliminary data.</text>
</comment>
<evidence type="ECO:0000313" key="6">
    <source>
        <dbReference type="Proteomes" id="UP000036196"/>
    </source>
</evidence>
<name>A0A0J5KU06_PLUGE</name>
<dbReference type="Pfam" id="PF04355">
    <property type="entry name" value="BamE"/>
    <property type="match status" value="1"/>
</dbReference>
<protein>
    <recommendedName>
        <fullName evidence="4">Outer membrane protein assembly factor BamE domain-containing protein</fullName>
    </recommendedName>
</protein>
<keyword evidence="1 3" id="KW-0732">Signal</keyword>
<dbReference type="GO" id="GO:0019867">
    <property type="term" value="C:outer membrane"/>
    <property type="evidence" value="ECO:0007669"/>
    <property type="project" value="InterPro"/>
</dbReference>
<dbReference type="InterPro" id="IPR037873">
    <property type="entry name" value="BamE-like"/>
</dbReference>
<dbReference type="PATRIC" id="fig|61647.15.peg.3578"/>
<organism evidence="5 6">
    <name type="scientific">Pluralibacter gergoviae</name>
    <name type="common">Enterobacter gergoviae</name>
    <dbReference type="NCBI Taxonomy" id="61647"/>
    <lineage>
        <taxon>Bacteria</taxon>
        <taxon>Pseudomonadati</taxon>
        <taxon>Pseudomonadota</taxon>
        <taxon>Gammaproteobacteria</taxon>
        <taxon>Enterobacterales</taxon>
        <taxon>Enterobacteriaceae</taxon>
        <taxon>Pluralibacter</taxon>
    </lineage>
</organism>
<dbReference type="InterPro" id="IPR007450">
    <property type="entry name" value="BamE_dom"/>
</dbReference>
<gene>
    <name evidence="5" type="ORF">ABW06_23340</name>
</gene>
<proteinExistence type="predicted"/>
<evidence type="ECO:0000256" key="1">
    <source>
        <dbReference type="ARBA" id="ARBA00022729"/>
    </source>
</evidence>
<evidence type="ECO:0000259" key="4">
    <source>
        <dbReference type="Pfam" id="PF04355"/>
    </source>
</evidence>
<keyword evidence="6" id="KW-1185">Reference proteome</keyword>
<sequence>MKKVLLVAAIAVLLAGCASGGNKSIEQETQIGVQSKIIKGKTTKQEVKALYGEPTGVSISSDGKEQWHYVFTNTQVSGKAFIPIYGLFDNGATTNMKQLIIVFNDDVVDNYLFNNSNSEVKSGILN</sequence>
<dbReference type="EMBL" id="LDZF01000036">
    <property type="protein sequence ID" value="KMK11026.1"/>
    <property type="molecule type" value="Genomic_DNA"/>
</dbReference>
<feature type="chain" id="PRO_5005262579" description="Outer membrane protein assembly factor BamE domain-containing protein" evidence="3">
    <location>
        <begin position="21"/>
        <end position="126"/>
    </location>
</feature>